<dbReference type="RefSeq" id="WP_138789193.1">
    <property type="nucleotide sequence ID" value="NZ_JBHTGQ010000031.1"/>
</dbReference>
<dbReference type="InterPro" id="IPR043519">
    <property type="entry name" value="NT_sf"/>
</dbReference>
<comment type="caution">
    <text evidence="3">The sequence shown here is derived from an EMBL/GenBank/DDBJ whole genome shotgun (WGS) entry which is preliminary data.</text>
</comment>
<evidence type="ECO:0000259" key="2">
    <source>
        <dbReference type="Pfam" id="PF22339"/>
    </source>
</evidence>
<dbReference type="Pfam" id="PF14540">
    <property type="entry name" value="NTF-like"/>
    <property type="match status" value="1"/>
</dbReference>
<name>A0ABW2V8Q4_9BACL</name>
<feature type="domain" description="Nucleotidyltransferase-like" evidence="1">
    <location>
        <begin position="1"/>
        <end position="118"/>
    </location>
</feature>
<feature type="domain" description="YgxA-like substrate binding" evidence="2">
    <location>
        <begin position="121"/>
        <end position="218"/>
    </location>
</feature>
<dbReference type="Gene3D" id="3.30.460.10">
    <property type="entry name" value="Beta Polymerase, domain 2"/>
    <property type="match status" value="1"/>
</dbReference>
<accession>A0ABW2V8Q4</accession>
<keyword evidence="4" id="KW-1185">Reference proteome</keyword>
<protein>
    <submittedName>
        <fullName evidence="3">Nucleotidyltransferase-like protein</fullName>
    </submittedName>
</protein>
<sequence length="289" mass="33931">MRAIMEEYRQQLRNRPDVVGLLAVTNQESYSPVIDGFDLLLFVVSDSDGQIPSILHYSKDGYRIQERWSTLAEIRSWLEGAPHRDIVQWLLQGEILEDRDGCLRQLRERLGNFGDEMRERRLFYEFASFLKSYLQAKQYIQQGHYLDAYSNVLDALHHWARIAIVEMGSHPELTVWRQLRQINPGVYKLYEELTHSSESLEQRLRLVLLACEFSVMSKMERCCALLLRLLKSRETPWRADELRRHPELAGVDIDLNLVLGKLERKGLIREVAVARDEWLTALEIQYACR</sequence>
<dbReference type="EMBL" id="JBHTGQ010000031">
    <property type="protein sequence ID" value="MFC7751007.1"/>
    <property type="molecule type" value="Genomic_DNA"/>
</dbReference>
<reference evidence="4" key="1">
    <citation type="journal article" date="2019" name="Int. J. Syst. Evol. Microbiol.">
        <title>The Global Catalogue of Microorganisms (GCM) 10K type strain sequencing project: providing services to taxonomists for standard genome sequencing and annotation.</title>
        <authorList>
            <consortium name="The Broad Institute Genomics Platform"/>
            <consortium name="The Broad Institute Genome Sequencing Center for Infectious Disease"/>
            <person name="Wu L."/>
            <person name="Ma J."/>
        </authorList>
    </citation>
    <scope>NUCLEOTIDE SEQUENCE [LARGE SCALE GENOMIC DNA]</scope>
    <source>
        <strain evidence="4">JCM 18657</strain>
    </source>
</reference>
<dbReference type="Proteomes" id="UP001596528">
    <property type="component" value="Unassembled WGS sequence"/>
</dbReference>
<dbReference type="InterPro" id="IPR029348">
    <property type="entry name" value="NTF-like"/>
</dbReference>
<dbReference type="Pfam" id="PF22339">
    <property type="entry name" value="YgxA-like_sub_bind"/>
    <property type="match status" value="1"/>
</dbReference>
<evidence type="ECO:0000259" key="1">
    <source>
        <dbReference type="Pfam" id="PF14540"/>
    </source>
</evidence>
<dbReference type="Gene3D" id="1.20.120.330">
    <property type="entry name" value="Nucleotidyltransferases domain 2"/>
    <property type="match status" value="1"/>
</dbReference>
<proteinExistence type="predicted"/>
<organism evidence="3 4">
    <name type="scientific">Paenibacillus thermoaerophilus</name>
    <dbReference type="NCBI Taxonomy" id="1215385"/>
    <lineage>
        <taxon>Bacteria</taxon>
        <taxon>Bacillati</taxon>
        <taxon>Bacillota</taxon>
        <taxon>Bacilli</taxon>
        <taxon>Bacillales</taxon>
        <taxon>Paenibacillaceae</taxon>
        <taxon>Paenibacillus</taxon>
    </lineage>
</organism>
<gene>
    <name evidence="3" type="ORF">ACFQWB_13860</name>
</gene>
<evidence type="ECO:0000313" key="3">
    <source>
        <dbReference type="EMBL" id="MFC7751007.1"/>
    </source>
</evidence>
<dbReference type="InterPro" id="IPR054515">
    <property type="entry name" value="YgxA-like_substrate-bd"/>
</dbReference>
<evidence type="ECO:0000313" key="4">
    <source>
        <dbReference type="Proteomes" id="UP001596528"/>
    </source>
</evidence>